<sequence length="28" mass="3225">MYLGCFLLKNFLLIVSKSNHNKNKATLN</sequence>
<organism evidence="1">
    <name type="scientific">Arundo donax</name>
    <name type="common">Giant reed</name>
    <name type="synonym">Donax arundinaceus</name>
    <dbReference type="NCBI Taxonomy" id="35708"/>
    <lineage>
        <taxon>Eukaryota</taxon>
        <taxon>Viridiplantae</taxon>
        <taxon>Streptophyta</taxon>
        <taxon>Embryophyta</taxon>
        <taxon>Tracheophyta</taxon>
        <taxon>Spermatophyta</taxon>
        <taxon>Magnoliopsida</taxon>
        <taxon>Liliopsida</taxon>
        <taxon>Poales</taxon>
        <taxon>Poaceae</taxon>
        <taxon>PACMAD clade</taxon>
        <taxon>Arundinoideae</taxon>
        <taxon>Arundineae</taxon>
        <taxon>Arundo</taxon>
    </lineage>
</organism>
<evidence type="ECO:0000313" key="1">
    <source>
        <dbReference type="EMBL" id="JAD68148.1"/>
    </source>
</evidence>
<reference evidence="1" key="2">
    <citation type="journal article" date="2015" name="Data Brief">
        <title>Shoot transcriptome of the giant reed, Arundo donax.</title>
        <authorList>
            <person name="Barrero R.A."/>
            <person name="Guerrero F.D."/>
            <person name="Moolhuijzen P."/>
            <person name="Goolsby J.A."/>
            <person name="Tidwell J."/>
            <person name="Bellgard S.E."/>
            <person name="Bellgard M.I."/>
        </authorList>
    </citation>
    <scope>NUCLEOTIDE SEQUENCE</scope>
    <source>
        <tissue evidence="1">Shoot tissue taken approximately 20 cm above the soil surface</tissue>
    </source>
</reference>
<dbReference type="EMBL" id="GBRH01229747">
    <property type="protein sequence ID" value="JAD68148.1"/>
    <property type="molecule type" value="Transcribed_RNA"/>
</dbReference>
<dbReference type="AlphaFoldDB" id="A0A0A9C136"/>
<name>A0A0A9C136_ARUDO</name>
<proteinExistence type="predicted"/>
<protein>
    <submittedName>
        <fullName evidence="1">Uncharacterized protein</fullName>
    </submittedName>
</protein>
<accession>A0A0A9C136</accession>
<reference evidence="1" key="1">
    <citation type="submission" date="2014-09" db="EMBL/GenBank/DDBJ databases">
        <authorList>
            <person name="Magalhaes I.L.F."/>
            <person name="Oliveira U."/>
            <person name="Santos F.R."/>
            <person name="Vidigal T.H.D.A."/>
            <person name="Brescovit A.D."/>
            <person name="Santos A.J."/>
        </authorList>
    </citation>
    <scope>NUCLEOTIDE SEQUENCE</scope>
    <source>
        <tissue evidence="1">Shoot tissue taken approximately 20 cm above the soil surface</tissue>
    </source>
</reference>